<feature type="region of interest" description="Disordered" evidence="1">
    <location>
        <begin position="273"/>
        <end position="312"/>
    </location>
</feature>
<sequence length="432" mass="47449">MPIDEAVTAISKLWEQSPVAAAEYVNTDVEGRRFYATAPTRVDKRTLDGLRDSVVALAEKHGFPHTRNRQTYTFDQELAVLFAESVPMLPVEAADEEVWAFITLSVLPDVAIWRWPAMQGEPDRTLVDDEGETRSDSRTERLLGRRRGVFRQAWWRGNLLGQDACLRLDEDNFINLTDRVSLTGYGALARLIVQAHLDRVGQGPYHRRFALRRALILIGREFGRIAVEALPEEHVKTIVNHAFDRATADVAEELESKKAAAAAKRAAKANAAAAKPDAEDLPAASEMSASGSQIDVEDSSSTADMGSPSNAVPPADARARFLQATAAYAVILEPMLVPVDYTTAMAMLVQAKQHLRTFDGDRVAARIYDDLADLMGDWASLDHDARSIVYAAITYFVEDEDVAADADPGGLLDDDDVVDCAFAALGRERHLS</sequence>
<accession>A0ABY5NMQ5</accession>
<gene>
    <name evidence="2" type="ORF">L2X98_26165</name>
</gene>
<dbReference type="Pfam" id="PF19866">
    <property type="entry name" value="DUF6339"/>
    <property type="match status" value="1"/>
</dbReference>
<name>A0ABY5NMQ5_9MICO</name>
<proteinExistence type="predicted"/>
<evidence type="ECO:0000256" key="1">
    <source>
        <dbReference type="SAM" id="MobiDB-lite"/>
    </source>
</evidence>
<organism evidence="2 3">
    <name type="scientific">Microbacterium elymi</name>
    <dbReference type="NCBI Taxonomy" id="2909587"/>
    <lineage>
        <taxon>Bacteria</taxon>
        <taxon>Bacillati</taxon>
        <taxon>Actinomycetota</taxon>
        <taxon>Actinomycetes</taxon>
        <taxon>Micrococcales</taxon>
        <taxon>Microbacteriaceae</taxon>
        <taxon>Microbacterium</taxon>
    </lineage>
</organism>
<protein>
    <submittedName>
        <fullName evidence="2">Uncharacterized protein</fullName>
    </submittedName>
</protein>
<evidence type="ECO:0000313" key="3">
    <source>
        <dbReference type="Proteomes" id="UP001054811"/>
    </source>
</evidence>
<feature type="compositionally biased region" description="Polar residues" evidence="1">
    <location>
        <begin position="287"/>
        <end position="310"/>
    </location>
</feature>
<dbReference type="InterPro" id="IPR045920">
    <property type="entry name" value="DUF6339"/>
</dbReference>
<dbReference type="EMBL" id="CP091139">
    <property type="protein sequence ID" value="UUT36413.1"/>
    <property type="molecule type" value="Genomic_DNA"/>
</dbReference>
<dbReference type="RefSeq" id="WP_259613071.1">
    <property type="nucleotide sequence ID" value="NZ_CP091139.2"/>
</dbReference>
<keyword evidence="3" id="KW-1185">Reference proteome</keyword>
<reference evidence="2" key="1">
    <citation type="submission" date="2022-01" db="EMBL/GenBank/DDBJ databases">
        <title>Microbacterium eymi and Microbacterium rhizovicinus sp. nov., isolated from the rhizospheric soil of Elymus tsukushiensis, a plant native to the Dokdo Islands, Republic of Korea.</title>
        <authorList>
            <person name="Hwang Y.J."/>
        </authorList>
    </citation>
    <scope>NUCLEOTIDE SEQUENCE</scope>
    <source>
        <strain evidence="2">KUDC0405</strain>
    </source>
</reference>
<dbReference type="Proteomes" id="UP001054811">
    <property type="component" value="Chromosome"/>
</dbReference>
<evidence type="ECO:0000313" key="2">
    <source>
        <dbReference type="EMBL" id="UUT36413.1"/>
    </source>
</evidence>